<dbReference type="EMBL" id="JAAAJB010000567">
    <property type="protein sequence ID" value="KAG0253652.1"/>
    <property type="molecule type" value="Genomic_DNA"/>
</dbReference>
<evidence type="ECO:0000256" key="1">
    <source>
        <dbReference type="SAM" id="MobiDB-lite"/>
    </source>
</evidence>
<proteinExistence type="predicted"/>
<feature type="region of interest" description="Disordered" evidence="1">
    <location>
        <begin position="1"/>
        <end position="49"/>
    </location>
</feature>
<feature type="compositionally biased region" description="Polar residues" evidence="1">
    <location>
        <begin position="578"/>
        <end position="589"/>
    </location>
</feature>
<feature type="compositionally biased region" description="Low complexity" evidence="1">
    <location>
        <begin position="171"/>
        <end position="183"/>
    </location>
</feature>
<organism evidence="2 3">
    <name type="scientific">Actinomortierella ambigua</name>
    <dbReference type="NCBI Taxonomy" id="1343610"/>
    <lineage>
        <taxon>Eukaryota</taxon>
        <taxon>Fungi</taxon>
        <taxon>Fungi incertae sedis</taxon>
        <taxon>Mucoromycota</taxon>
        <taxon>Mortierellomycotina</taxon>
        <taxon>Mortierellomycetes</taxon>
        <taxon>Mortierellales</taxon>
        <taxon>Mortierellaceae</taxon>
        <taxon>Actinomortierella</taxon>
    </lineage>
</organism>
<feature type="region of interest" description="Disordered" evidence="1">
    <location>
        <begin position="466"/>
        <end position="707"/>
    </location>
</feature>
<feature type="compositionally biased region" description="Acidic residues" evidence="1">
    <location>
        <begin position="516"/>
        <end position="533"/>
    </location>
</feature>
<feature type="compositionally biased region" description="Acidic residues" evidence="1">
    <location>
        <begin position="226"/>
        <end position="301"/>
    </location>
</feature>
<keyword evidence="3" id="KW-1185">Reference proteome</keyword>
<feature type="region of interest" description="Disordered" evidence="1">
    <location>
        <begin position="1174"/>
        <end position="1206"/>
    </location>
</feature>
<dbReference type="Proteomes" id="UP000807716">
    <property type="component" value="Unassembled WGS sequence"/>
</dbReference>
<feature type="region of interest" description="Disordered" evidence="1">
    <location>
        <begin position="1330"/>
        <end position="1350"/>
    </location>
</feature>
<feature type="region of interest" description="Disordered" evidence="1">
    <location>
        <begin position="66"/>
        <end position="350"/>
    </location>
</feature>
<evidence type="ECO:0000313" key="3">
    <source>
        <dbReference type="Proteomes" id="UP000807716"/>
    </source>
</evidence>
<dbReference type="PANTHER" id="PTHR48125">
    <property type="entry name" value="LP07818P1"/>
    <property type="match status" value="1"/>
</dbReference>
<feature type="compositionally biased region" description="Low complexity" evidence="1">
    <location>
        <begin position="1174"/>
        <end position="1192"/>
    </location>
</feature>
<feature type="compositionally biased region" description="Acidic residues" evidence="1">
    <location>
        <begin position="320"/>
        <end position="350"/>
    </location>
</feature>
<feature type="compositionally biased region" description="Polar residues" evidence="1">
    <location>
        <begin position="160"/>
        <end position="170"/>
    </location>
</feature>
<feature type="compositionally biased region" description="Acidic residues" evidence="1">
    <location>
        <begin position="384"/>
        <end position="410"/>
    </location>
</feature>
<feature type="compositionally biased region" description="Low complexity" evidence="1">
    <location>
        <begin position="68"/>
        <end position="88"/>
    </location>
</feature>
<feature type="region of interest" description="Disordered" evidence="1">
    <location>
        <begin position="378"/>
        <end position="442"/>
    </location>
</feature>
<feature type="compositionally biased region" description="Acidic residues" evidence="1">
    <location>
        <begin position="649"/>
        <end position="690"/>
    </location>
</feature>
<feature type="compositionally biased region" description="Acidic residues" evidence="1">
    <location>
        <begin position="1341"/>
        <end position="1350"/>
    </location>
</feature>
<feature type="region of interest" description="Disordered" evidence="1">
    <location>
        <begin position="1078"/>
        <end position="1123"/>
    </location>
</feature>
<dbReference type="PANTHER" id="PTHR48125:SF12">
    <property type="entry name" value="AT HOOK TRANSCRIPTION FACTOR FAMILY-RELATED"/>
    <property type="match status" value="1"/>
</dbReference>
<sequence>MAASFDALKRRRASTASLSDASQFGDHPDTKKQRMLPPSPPPELNPFNAPTVLAIERMFDRVVELAKKPPSSSKVSSTPSTSSSSLLTGRPVTAHHVSKPQRNDTIAAFQPKEAQQRQQAFSSDLVRAHTKASAERSGSSHKYRFLHPPLLNVDTAEVPPQSSTQLATTVEPSPTSEATAPSSLQSGPCLPSLHTPSQAQVSLVVSETPRIAAPSSSTPVGTVELIDSDEEGEEVEYDSEDGEESEVERAEQEEEEELWIEDDEDDEDHGDEHELEDDIVYQDLGSEVDDGDEEDDEELEEDARHVMQRPIQTQVVELLSSDDEPIEGLEQEEVEEAEEDELVSEEEDDQIEGAQVEGAAFIGSIQMVDDSFTGFNRGGSVLDEASEGEDVEDVEEVEEGGYDSEEEDVAEGIQVVDIDEEDEPLVSDISDGDVSSEQYTRAPVSAVTVPPSHVYAVEEAAEVTPSPIAEEFEGGSHDEPSPTECDEDDAEDKIDGGAYTEYDQGERWTVQRSDACDQEDDVYTLEEEEEEEELPKVVEDADKEEEQLEAMEDEDEVEEVMDIGSPYSEPDSAFFPTHSASRLDSSSVMSDHESEGEGEEEQEEEASPEPQEQNEGQRVFPHFPTMQDTYPTMRHHSTSEELEVAIVLDDSDQEEVIEDEQMEAFSAAEDDSNDQEDAEQVDEEEGEDETGGILNRDDSSQDSYGHLQGDESATILATGFAQGNDEELQGDMVTPSTAILGGTYVLLEPEVNPMLIGRLPEDEAHFEQLEAAYMQVQEEERENGKDGEVAGKSAAVAEESVFPPVLESGSTLLSQVADTIGISPATGLEGSQGIILSGAVPASEEEGSATPARSPFKARLARTGTMVQTIRDGNLFLQHLDARAIRDRSSPAVPTTSTIGLLSTPDDSVMAPPSIAAVGDERSTDTVQPWLAASQQEEERGDLEMEGIQQIDVHEGNVSTETVSTSHDVADSDIQPGSPSPSIPALPTATTTTTTTTTTAVAATPAKPMLQREMMQLVKEAREFCQSSPSNAHLGEMGGSEGPISTMAIRRAISARAFNRRRGSAHSDQQDAASLVAEAGQGGPAGAEQPTGDGGGGSLDGFSEEHLIMQPSGPPSSILSPSVSASSTATLTVSLSSASSSGVVDLAAERVIKSTLVGNHALRTFIHPPVSPIRSSPVRFSPSSASSSSVGSKMAVGQGSRSGSVERTMSMSVSPLGSGYVIPSAAMTGAASGFGPPPQLPFPTTKTAAAAANQATAAALSISSPSSAASASTLPSTMNTMQPISPFQFGTAVAGSAAALATSESRPLEVGFTFGTQAFVNSTTSSAAAAAFDEHTSQEGDNAEDMLEKD</sequence>
<dbReference type="OrthoDB" id="2449467at2759"/>
<accession>A0A9P6PWL9</accession>
<feature type="region of interest" description="Disordered" evidence="1">
    <location>
        <begin position="968"/>
        <end position="995"/>
    </location>
</feature>
<feature type="compositionally biased region" description="Polar residues" evidence="1">
    <location>
        <begin position="194"/>
        <end position="205"/>
    </location>
</feature>
<protein>
    <submittedName>
        <fullName evidence="2">Uncharacterized protein</fullName>
    </submittedName>
</protein>
<evidence type="ECO:0000313" key="2">
    <source>
        <dbReference type="EMBL" id="KAG0253652.1"/>
    </source>
</evidence>
<gene>
    <name evidence="2" type="ORF">DFQ27_007280</name>
</gene>
<feature type="compositionally biased region" description="Acidic residues" evidence="1">
    <location>
        <begin position="596"/>
        <end position="607"/>
    </location>
</feature>
<reference evidence="2" key="1">
    <citation type="journal article" date="2020" name="Fungal Divers.">
        <title>Resolving the Mortierellaceae phylogeny through synthesis of multi-gene phylogenetics and phylogenomics.</title>
        <authorList>
            <person name="Vandepol N."/>
            <person name="Liber J."/>
            <person name="Desiro A."/>
            <person name="Na H."/>
            <person name="Kennedy M."/>
            <person name="Barry K."/>
            <person name="Grigoriev I.V."/>
            <person name="Miller A.N."/>
            <person name="O'Donnell K."/>
            <person name="Stajich J.E."/>
            <person name="Bonito G."/>
        </authorList>
    </citation>
    <scope>NUCLEOTIDE SEQUENCE</scope>
    <source>
        <strain evidence="2">BC1065</strain>
    </source>
</reference>
<comment type="caution">
    <text evidence="2">The sequence shown here is derived from an EMBL/GenBank/DDBJ whole genome shotgun (WGS) entry which is preliminary data.</text>
</comment>
<feature type="compositionally biased region" description="Low complexity" evidence="1">
    <location>
        <begin position="985"/>
        <end position="995"/>
    </location>
</feature>
<feature type="compositionally biased region" description="Acidic residues" evidence="1">
    <location>
        <begin position="541"/>
        <end position="561"/>
    </location>
</feature>
<name>A0A9P6PWL9_9FUNG</name>